<keyword evidence="2" id="KW-1277">Toxin-antitoxin system</keyword>
<dbReference type="Gene3D" id="3.30.2310.20">
    <property type="entry name" value="RelE-like"/>
    <property type="match status" value="1"/>
</dbReference>
<dbReference type="SUPFAM" id="SSF143011">
    <property type="entry name" value="RelE-like"/>
    <property type="match status" value="1"/>
</dbReference>
<name>A0A686CL10_LISMN</name>
<dbReference type="EMBL" id="DAAEEB010000016">
    <property type="protein sequence ID" value="HAA8054543.1"/>
    <property type="molecule type" value="Genomic_DNA"/>
</dbReference>
<comment type="similarity">
    <text evidence="1">Belongs to the RelE toxin family.</text>
</comment>
<organism evidence="3 8">
    <name type="scientific">Listeria monocytogenes</name>
    <dbReference type="NCBI Taxonomy" id="1639"/>
    <lineage>
        <taxon>Bacteria</taxon>
        <taxon>Bacillati</taxon>
        <taxon>Bacillota</taxon>
        <taxon>Bacilli</taxon>
        <taxon>Bacillales</taxon>
        <taxon>Listeriaceae</taxon>
        <taxon>Listeria</taxon>
    </lineage>
</organism>
<dbReference type="RefSeq" id="WP_031642448.1">
    <property type="nucleotide sequence ID" value="NZ_CP168882.1"/>
</dbReference>
<evidence type="ECO:0000313" key="3">
    <source>
        <dbReference type="EMBL" id="EAC5551953.1"/>
    </source>
</evidence>
<dbReference type="EMBL" id="AALGDA010000074">
    <property type="protein sequence ID" value="ECY9784146.1"/>
    <property type="molecule type" value="Genomic_DNA"/>
</dbReference>
<dbReference type="InterPro" id="IPR035093">
    <property type="entry name" value="RelE/ParE_toxin_dom_sf"/>
</dbReference>
<reference evidence="3 8" key="2">
    <citation type="submission" date="2018-06" db="EMBL/GenBank/DDBJ databases">
        <authorList>
            <consortium name="GenomeTrakr: Next Generation Sequencing Network for Food Pathogen Tracability"/>
        </authorList>
    </citation>
    <scope>NUCLEOTIDE SEQUENCE [LARGE SCALE GENOMIC DNA]</scope>
    <source>
        <strain evidence="3 8">FDA00007096</strain>
        <strain evidence="4">FDA00014666</strain>
    </source>
</reference>
<evidence type="ECO:0000313" key="8">
    <source>
        <dbReference type="Proteomes" id="UP000365297"/>
    </source>
</evidence>
<evidence type="ECO:0000256" key="2">
    <source>
        <dbReference type="ARBA" id="ARBA00022649"/>
    </source>
</evidence>
<dbReference type="Proteomes" id="UP000840567">
    <property type="component" value="Unassembled WGS sequence"/>
</dbReference>
<dbReference type="Proteomes" id="UP000489121">
    <property type="component" value="Unassembled WGS sequence"/>
</dbReference>
<dbReference type="PANTHER" id="PTHR35601:SF1">
    <property type="entry name" value="TOXIN RELE"/>
    <property type="match status" value="1"/>
</dbReference>
<sequence length="91" mass="10900">MSKHFHVRFEKEAQKVLKKMDRFQAKLILSWIEKHIEGTDDPRQHGKSLVGNRSGQWRYRVGDYRLIAEIQDNEVIVLILNIGHRRDIYDK</sequence>
<dbReference type="PANTHER" id="PTHR35601">
    <property type="entry name" value="TOXIN RELE"/>
    <property type="match status" value="1"/>
</dbReference>
<comment type="caution">
    <text evidence="3">The sequence shown here is derived from an EMBL/GenBank/DDBJ whole genome shotgun (WGS) entry which is preliminary data.</text>
</comment>
<evidence type="ECO:0000313" key="5">
    <source>
        <dbReference type="EMBL" id="ECY9784146.1"/>
    </source>
</evidence>
<dbReference type="EMBL" id="AAKFCP010000040">
    <property type="protein sequence ID" value="ECR2347340.1"/>
    <property type="molecule type" value="Genomic_DNA"/>
</dbReference>
<evidence type="ECO:0000313" key="6">
    <source>
        <dbReference type="EMBL" id="HAA8054543.1"/>
    </source>
</evidence>
<dbReference type="AlphaFoldDB" id="A0A686CL10"/>
<accession>A0A686CL10</accession>
<reference evidence="5 9" key="3">
    <citation type="submission" date="2019-09" db="EMBL/GenBank/DDBJ databases">
        <authorList>
            <consortium name="PulseNet: The National Subtyping Network for Foodborne Disease Surveillance"/>
            <person name="Tarr C.L."/>
            <person name="Trees E."/>
            <person name="Katz L.S."/>
            <person name="Carleton-Romer H.A."/>
            <person name="Stroika S."/>
            <person name="Kucerova Z."/>
            <person name="Roache K.F."/>
            <person name="Sabol A.L."/>
            <person name="Besser J."/>
            <person name="Gerner-Smidt P."/>
        </authorList>
    </citation>
    <scope>NUCLEOTIDE SEQUENCE [LARGE SCALE GENOMIC DNA]</scope>
    <source>
        <strain evidence="5 9">PNUSAL005692</strain>
    </source>
</reference>
<protein>
    <submittedName>
        <fullName evidence="3">Type II toxin-antitoxin system RelE/ParE family toxin</fullName>
    </submittedName>
    <submittedName>
        <fullName evidence="6">Type II toxin-antitoxin system mRNA interferase toxin, RelE/StbE family</fullName>
    </submittedName>
</protein>
<dbReference type="EMBL" id="DAAEQL010000013">
    <property type="protein sequence ID" value="HAA8491769.1"/>
    <property type="molecule type" value="Genomic_DNA"/>
</dbReference>
<proteinExistence type="inferred from homology"/>
<dbReference type="InterPro" id="IPR007712">
    <property type="entry name" value="RelE/ParE_toxin"/>
</dbReference>
<evidence type="ECO:0000313" key="4">
    <source>
        <dbReference type="EMBL" id="ECR2347340.1"/>
    </source>
</evidence>
<evidence type="ECO:0000313" key="9">
    <source>
        <dbReference type="Proteomes" id="UP000489121"/>
    </source>
</evidence>
<dbReference type="NCBIfam" id="TIGR02385">
    <property type="entry name" value="RelE_StbE"/>
    <property type="match status" value="1"/>
</dbReference>
<dbReference type="Proteomes" id="UP000365297">
    <property type="component" value="Unassembled WGS sequence"/>
</dbReference>
<evidence type="ECO:0000313" key="7">
    <source>
        <dbReference type="EMBL" id="HAA8491769.1"/>
    </source>
</evidence>
<dbReference type="Proteomes" id="UP000840039">
    <property type="component" value="Unassembled WGS sequence"/>
</dbReference>
<gene>
    <name evidence="3" type="ORF">ARY78_16185</name>
    <name evidence="4" type="ORF">F1F65_15525</name>
    <name evidence="5" type="ORF">F6515_14305</name>
    <name evidence="6" type="ORF">GHH22_15515</name>
    <name evidence="7" type="ORF">GHO09_14830</name>
</gene>
<dbReference type="Pfam" id="PF05016">
    <property type="entry name" value="ParE_toxin"/>
    <property type="match status" value="1"/>
</dbReference>
<dbReference type="EMBL" id="AAAIXK010000012">
    <property type="protein sequence ID" value="EAC5551953.1"/>
    <property type="molecule type" value="Genomic_DNA"/>
</dbReference>
<evidence type="ECO:0000256" key="1">
    <source>
        <dbReference type="ARBA" id="ARBA00006226"/>
    </source>
</evidence>
<reference evidence="6" key="4">
    <citation type="submission" date="2019-10" db="EMBL/GenBank/DDBJ databases">
        <authorList>
            <consortium name="NCBI Pathogen Detection Project"/>
        </authorList>
    </citation>
    <scope>NUCLEOTIDE SEQUENCE</scope>
    <source>
        <strain evidence="6">09CEB371LM</strain>
        <strain evidence="7">Sam_F526FDD3-C0F7-43DB-B204-E231FEF9C926</strain>
    </source>
</reference>
<reference evidence="6 10" key="1">
    <citation type="journal article" date="2018" name="Genome Biol.">
        <title>SKESA: strategic k-mer extension for scrupulous assemblies.</title>
        <authorList>
            <person name="Souvorov A."/>
            <person name="Agarwala R."/>
            <person name="Lipman D.J."/>
        </authorList>
    </citation>
    <scope>NUCLEOTIDE SEQUENCE [LARGE SCALE GENOMIC DNA]</scope>
    <source>
        <strain evidence="6">09CEB371LM</strain>
        <strain evidence="7">Sam_F526FDD3-C0F7-43DB-B204-E231FEF9C926</strain>
    </source>
</reference>
<evidence type="ECO:0000313" key="10">
    <source>
        <dbReference type="Proteomes" id="UP000840567"/>
    </source>
</evidence>